<dbReference type="Proteomes" id="UP000594184">
    <property type="component" value="Segment"/>
</dbReference>
<gene>
    <name evidence="2" type="ORF">CPT_Salutena_085</name>
</gene>
<evidence type="ECO:0000256" key="1">
    <source>
        <dbReference type="SAM" id="MobiDB-lite"/>
    </source>
</evidence>
<feature type="region of interest" description="Disordered" evidence="1">
    <location>
        <begin position="25"/>
        <end position="62"/>
    </location>
</feature>
<protein>
    <submittedName>
        <fullName evidence="2">Uncharacterized protein</fullName>
    </submittedName>
</protein>
<keyword evidence="3" id="KW-1185">Reference proteome</keyword>
<evidence type="ECO:0000313" key="3">
    <source>
        <dbReference type="Proteomes" id="UP000594184"/>
    </source>
</evidence>
<accession>A0A7S6R740</accession>
<name>A0A7S6R740_9CAUD</name>
<dbReference type="EMBL" id="MT708548">
    <property type="protein sequence ID" value="QOV06215.1"/>
    <property type="molecule type" value="Genomic_DNA"/>
</dbReference>
<sequence>MRPCSVAPLRGRPWRFAPCNPFAVAPSSGGRRQAAQPRSPLCKCGDRHSKRSATNVPRIRSL</sequence>
<organism evidence="2 3">
    <name type="scientific">Streptomyces phage Salutena</name>
    <dbReference type="NCBI Taxonomy" id="2767576"/>
    <lineage>
        <taxon>Viruses</taxon>
        <taxon>Duplodnaviria</taxon>
        <taxon>Heunggongvirae</taxon>
        <taxon>Uroviricota</taxon>
        <taxon>Caudoviricetes</taxon>
        <taxon>Arquatrovirinae</taxon>
        <taxon>Salutenavirus</taxon>
        <taxon>Salutenavirus salutena</taxon>
    </lineage>
</organism>
<proteinExistence type="predicted"/>
<reference evidence="2 3" key="1">
    <citation type="submission" date="2020-07" db="EMBL/GenBank/DDBJ databases">
        <title>Complete genome sequence of Streptomyces phage Salutena.</title>
        <authorList>
            <person name="Kim J.H."/>
            <person name="Higbee T."/>
            <person name="Clark J.D."/>
            <person name="Le T."/>
            <person name="Burrowes B.H."/>
            <person name="Liu M."/>
        </authorList>
    </citation>
    <scope>NUCLEOTIDE SEQUENCE [LARGE SCALE GENOMIC DNA]</scope>
</reference>
<evidence type="ECO:0000313" key="2">
    <source>
        <dbReference type="EMBL" id="QOV06215.1"/>
    </source>
</evidence>